<dbReference type="InterPro" id="IPR001789">
    <property type="entry name" value="Sig_transdc_resp-reg_receiver"/>
</dbReference>
<dbReference type="EMBL" id="CP053069">
    <property type="protein sequence ID" value="QJR08979.1"/>
    <property type="molecule type" value="Genomic_DNA"/>
</dbReference>
<evidence type="ECO:0000259" key="9">
    <source>
        <dbReference type="PROSITE" id="PS50110"/>
    </source>
</evidence>
<dbReference type="Gene3D" id="1.10.10.60">
    <property type="entry name" value="Homeodomain-like"/>
    <property type="match status" value="1"/>
</dbReference>
<dbReference type="CDD" id="cd00009">
    <property type="entry name" value="AAA"/>
    <property type="match status" value="1"/>
</dbReference>
<evidence type="ECO:0000256" key="7">
    <source>
        <dbReference type="PROSITE-ProRule" id="PRU00169"/>
    </source>
</evidence>
<dbReference type="Pfam" id="PF02954">
    <property type="entry name" value="HTH_8"/>
    <property type="match status" value="1"/>
</dbReference>
<dbReference type="FunFam" id="3.40.50.2300:FF:000018">
    <property type="entry name" value="DNA-binding transcriptional regulator NtrC"/>
    <property type="match status" value="1"/>
</dbReference>
<dbReference type="KEGG" id="uru:DSM104443_00014"/>
<dbReference type="Gene3D" id="3.40.50.2300">
    <property type="match status" value="1"/>
</dbReference>
<dbReference type="InterPro" id="IPR011006">
    <property type="entry name" value="CheY-like_superfamily"/>
</dbReference>
<accession>A0A6M4GNR9</accession>
<protein>
    <submittedName>
        <fullName evidence="10">Regulatory protein AtoC</fullName>
    </submittedName>
</protein>
<dbReference type="SUPFAM" id="SSF52172">
    <property type="entry name" value="CheY-like"/>
    <property type="match status" value="1"/>
</dbReference>
<evidence type="ECO:0000256" key="4">
    <source>
        <dbReference type="ARBA" id="ARBA00023012"/>
    </source>
</evidence>
<dbReference type="InterPro" id="IPR002078">
    <property type="entry name" value="Sigma_54_int"/>
</dbReference>
<evidence type="ECO:0000259" key="8">
    <source>
        <dbReference type="PROSITE" id="PS50045"/>
    </source>
</evidence>
<keyword evidence="4" id="KW-0902">Two-component regulatory system</keyword>
<reference evidence="10 11" key="1">
    <citation type="submission" date="2020-04" db="EMBL/GenBank/DDBJ databases">
        <title>Usitatibacter rugosus gen. nov., sp. nov. and Usitatibacter palustris sp. nov., novel members of Usitatibacteraceae fam. nov. within the order Nitrosomonadales isolated from soil.</title>
        <authorList>
            <person name="Huber K.J."/>
            <person name="Neumann-Schaal M."/>
            <person name="Geppert A."/>
            <person name="Luckner M."/>
            <person name="Wanner G."/>
            <person name="Overmann J."/>
        </authorList>
    </citation>
    <scope>NUCLEOTIDE SEQUENCE [LARGE SCALE GENOMIC DNA]</scope>
    <source>
        <strain evidence="10 11">0125_3</strain>
    </source>
</reference>
<gene>
    <name evidence="10" type="primary">atoC_1</name>
    <name evidence="10" type="ORF">DSM104443_00014</name>
</gene>
<evidence type="ECO:0000256" key="5">
    <source>
        <dbReference type="ARBA" id="ARBA00023015"/>
    </source>
</evidence>
<dbReference type="InterPro" id="IPR027417">
    <property type="entry name" value="P-loop_NTPase"/>
</dbReference>
<dbReference type="Pfam" id="PF25601">
    <property type="entry name" value="AAA_lid_14"/>
    <property type="match status" value="1"/>
</dbReference>
<dbReference type="InterPro" id="IPR009057">
    <property type="entry name" value="Homeodomain-like_sf"/>
</dbReference>
<dbReference type="PROSITE" id="PS50045">
    <property type="entry name" value="SIGMA54_INTERACT_4"/>
    <property type="match status" value="1"/>
</dbReference>
<proteinExistence type="predicted"/>
<keyword evidence="3" id="KW-0067">ATP-binding</keyword>
<dbReference type="Gene3D" id="1.10.8.60">
    <property type="match status" value="1"/>
</dbReference>
<feature type="domain" description="Response regulatory" evidence="9">
    <location>
        <begin position="5"/>
        <end position="120"/>
    </location>
</feature>
<dbReference type="AlphaFoldDB" id="A0A6M4GNR9"/>
<keyword evidence="6" id="KW-0804">Transcription</keyword>
<evidence type="ECO:0000256" key="6">
    <source>
        <dbReference type="ARBA" id="ARBA00023163"/>
    </source>
</evidence>
<evidence type="ECO:0000256" key="1">
    <source>
        <dbReference type="ARBA" id="ARBA00022553"/>
    </source>
</evidence>
<evidence type="ECO:0000313" key="11">
    <source>
        <dbReference type="Proteomes" id="UP000501534"/>
    </source>
</evidence>
<dbReference type="SUPFAM" id="SSF46689">
    <property type="entry name" value="Homeodomain-like"/>
    <property type="match status" value="1"/>
</dbReference>
<dbReference type="InterPro" id="IPR002197">
    <property type="entry name" value="HTH_Fis"/>
</dbReference>
<feature type="domain" description="Sigma-54 factor interaction" evidence="8">
    <location>
        <begin position="135"/>
        <end position="331"/>
    </location>
</feature>
<dbReference type="Proteomes" id="UP000501534">
    <property type="component" value="Chromosome"/>
</dbReference>
<keyword evidence="5" id="KW-0805">Transcription regulation</keyword>
<dbReference type="SUPFAM" id="SSF52540">
    <property type="entry name" value="P-loop containing nucleoside triphosphate hydrolases"/>
    <property type="match status" value="1"/>
</dbReference>
<keyword evidence="2" id="KW-0547">Nucleotide-binding</keyword>
<dbReference type="PANTHER" id="PTHR32071">
    <property type="entry name" value="TRANSCRIPTIONAL REGULATORY PROTEIN"/>
    <property type="match status" value="1"/>
</dbReference>
<sequence>MSANQILVVDDEVGIRELLFEILRDEGYGVRLAENAQTARSARKEMRPDLVLLDIWMPDTDGITLLKEWAGSGLLTMPVVMMSGHGTIDSAVEATRIGAFDFLEKPISLPKLLATVGKALAGGRVLPKTGLSLVNLGKARVVQDLRQRLEQVNRLRTPVLLVGEPGCGFEVCARHLHLPNTPWVSPESSEWLASNPFEPLNDAREGTLFLQEIGNLGKAEQKGLSQLLSKLEKFNVRLICASTGPLAAMADDGRFDAALYHQLSGLTIRVPSLADHPEDIPDIAATLLTQLVDANEVPLRNLTVGALNVMRNLDWLGNLPVLQNVVKTLALTALANEIAGEDVNRVAKEFNLAPREQATTEVGVSLDLPLRDAREQFEKQYFLHHIRREEGNMSRVADRVGLERTHLYRKLKQLGIRPSGKGEDVVG</sequence>
<evidence type="ECO:0000313" key="10">
    <source>
        <dbReference type="EMBL" id="QJR08979.1"/>
    </source>
</evidence>
<dbReference type="Pfam" id="PF00072">
    <property type="entry name" value="Response_reg"/>
    <property type="match status" value="1"/>
</dbReference>
<evidence type="ECO:0000256" key="3">
    <source>
        <dbReference type="ARBA" id="ARBA00022840"/>
    </source>
</evidence>
<dbReference type="CDD" id="cd17550">
    <property type="entry name" value="REC_NtrX-like"/>
    <property type="match status" value="1"/>
</dbReference>
<dbReference type="SMART" id="SM00448">
    <property type="entry name" value="REC"/>
    <property type="match status" value="1"/>
</dbReference>
<dbReference type="GO" id="GO:0005524">
    <property type="term" value="F:ATP binding"/>
    <property type="evidence" value="ECO:0007669"/>
    <property type="project" value="UniProtKB-KW"/>
</dbReference>
<feature type="modified residue" description="4-aspartylphosphate" evidence="7">
    <location>
        <position position="54"/>
    </location>
</feature>
<dbReference type="GO" id="GO:0006355">
    <property type="term" value="P:regulation of DNA-templated transcription"/>
    <property type="evidence" value="ECO:0007669"/>
    <property type="project" value="InterPro"/>
</dbReference>
<name>A0A6M4GNR9_9PROT</name>
<dbReference type="PANTHER" id="PTHR32071:SF17">
    <property type="entry name" value="TRANSCRIPTIONAL REGULATOR (NTRC FAMILY)"/>
    <property type="match status" value="1"/>
</dbReference>
<dbReference type="PROSITE" id="PS50110">
    <property type="entry name" value="RESPONSE_REGULATORY"/>
    <property type="match status" value="1"/>
</dbReference>
<keyword evidence="11" id="KW-1185">Reference proteome</keyword>
<evidence type="ECO:0000256" key="2">
    <source>
        <dbReference type="ARBA" id="ARBA00022741"/>
    </source>
</evidence>
<dbReference type="RefSeq" id="WP_171088687.1">
    <property type="nucleotide sequence ID" value="NZ_CP053069.1"/>
</dbReference>
<dbReference type="GO" id="GO:0043565">
    <property type="term" value="F:sequence-specific DNA binding"/>
    <property type="evidence" value="ECO:0007669"/>
    <property type="project" value="InterPro"/>
</dbReference>
<dbReference type="InterPro" id="IPR058031">
    <property type="entry name" value="AAA_lid_NorR"/>
</dbReference>
<dbReference type="Pfam" id="PF14532">
    <property type="entry name" value="Sigma54_activ_2"/>
    <property type="match status" value="1"/>
</dbReference>
<dbReference type="GO" id="GO:0000160">
    <property type="term" value="P:phosphorelay signal transduction system"/>
    <property type="evidence" value="ECO:0007669"/>
    <property type="project" value="UniProtKB-KW"/>
</dbReference>
<keyword evidence="1 7" id="KW-0597">Phosphoprotein</keyword>
<organism evidence="10 11">
    <name type="scientific">Usitatibacter rugosus</name>
    <dbReference type="NCBI Taxonomy" id="2732067"/>
    <lineage>
        <taxon>Bacteria</taxon>
        <taxon>Pseudomonadati</taxon>
        <taxon>Pseudomonadota</taxon>
        <taxon>Betaproteobacteria</taxon>
        <taxon>Nitrosomonadales</taxon>
        <taxon>Usitatibacteraceae</taxon>
        <taxon>Usitatibacter</taxon>
    </lineage>
</organism>
<dbReference type="Gene3D" id="3.40.50.300">
    <property type="entry name" value="P-loop containing nucleotide triphosphate hydrolases"/>
    <property type="match status" value="1"/>
</dbReference>